<dbReference type="AlphaFoldDB" id="A0A0U1KW24"/>
<protein>
    <recommendedName>
        <fullName evidence="3">DUF1573 domain-containing protein</fullName>
    </recommendedName>
</protein>
<evidence type="ECO:0008006" key="3">
    <source>
        <dbReference type="Google" id="ProtNLM"/>
    </source>
</evidence>
<dbReference type="RefSeq" id="WP_021168658.1">
    <property type="nucleotide sequence ID" value="NZ_CTRP01000005.1"/>
</dbReference>
<accession>A0A0U1KW24</accession>
<gene>
    <name evidence="1" type="ORF">SpAn4DRAFT_3437</name>
</gene>
<proteinExistence type="predicted"/>
<sequence length="132" mass="14675">MYDNTCCSDFQSAVDEYLIRHRSVLDILTKYQEASARVNRAIAKAVTECGCIQVAAARQAVPENTSYSELKDHMSSHLVGEPCPQCQEVIAKELGHSMFYLAALCNLTGLSLHKVMQQEHSNVKMLGVFHLS</sequence>
<keyword evidence="2" id="KW-1185">Reference proteome</keyword>
<dbReference type="Proteomes" id="UP000049855">
    <property type="component" value="Unassembled WGS sequence"/>
</dbReference>
<evidence type="ECO:0000313" key="1">
    <source>
        <dbReference type="EMBL" id="CQR71571.1"/>
    </source>
</evidence>
<evidence type="ECO:0000313" key="2">
    <source>
        <dbReference type="Proteomes" id="UP000049855"/>
    </source>
</evidence>
<name>A0A0U1KW24_9FIRM</name>
<organism evidence="1 2">
    <name type="scientific">Sporomusa ovata</name>
    <dbReference type="NCBI Taxonomy" id="2378"/>
    <lineage>
        <taxon>Bacteria</taxon>
        <taxon>Bacillati</taxon>
        <taxon>Bacillota</taxon>
        <taxon>Negativicutes</taxon>
        <taxon>Selenomonadales</taxon>
        <taxon>Sporomusaceae</taxon>
        <taxon>Sporomusa</taxon>
    </lineage>
</organism>
<dbReference type="EMBL" id="CTRP01000005">
    <property type="protein sequence ID" value="CQR71571.1"/>
    <property type="molecule type" value="Genomic_DNA"/>
</dbReference>
<reference evidence="2" key="1">
    <citation type="submission" date="2015-03" db="EMBL/GenBank/DDBJ databases">
        <authorList>
            <person name="Nijsse Bart"/>
        </authorList>
    </citation>
    <scope>NUCLEOTIDE SEQUENCE [LARGE SCALE GENOMIC DNA]</scope>
</reference>